<dbReference type="EMBL" id="JYDO01000005">
    <property type="protein sequence ID" value="KRZ79838.1"/>
    <property type="molecule type" value="Genomic_DNA"/>
</dbReference>
<name>A0A0V1N7Z6_9BILA</name>
<organism evidence="1 2">
    <name type="scientific">Trichinella papuae</name>
    <dbReference type="NCBI Taxonomy" id="268474"/>
    <lineage>
        <taxon>Eukaryota</taxon>
        <taxon>Metazoa</taxon>
        <taxon>Ecdysozoa</taxon>
        <taxon>Nematoda</taxon>
        <taxon>Enoplea</taxon>
        <taxon>Dorylaimia</taxon>
        <taxon>Trichinellida</taxon>
        <taxon>Trichinellidae</taxon>
        <taxon>Trichinella</taxon>
    </lineage>
</organism>
<gene>
    <name evidence="1" type="ORF">T10_4973</name>
</gene>
<reference evidence="1 2" key="1">
    <citation type="submission" date="2015-01" db="EMBL/GenBank/DDBJ databases">
        <title>Evolution of Trichinella species and genotypes.</title>
        <authorList>
            <person name="Korhonen P.K."/>
            <person name="Edoardo P."/>
            <person name="Giuseppe L.R."/>
            <person name="Gasser R.B."/>
        </authorList>
    </citation>
    <scope>NUCLEOTIDE SEQUENCE [LARGE SCALE GENOMIC DNA]</scope>
    <source>
        <strain evidence="1">ISS1980</strain>
    </source>
</reference>
<dbReference type="AlphaFoldDB" id="A0A0V1N7Z6"/>
<protein>
    <submittedName>
        <fullName evidence="1">Uncharacterized protein</fullName>
    </submittedName>
</protein>
<sequence>MALCKVLNLQVELCLTFFARCKYTVHITSIPSLSRGWFCNQEHFTLYKFLVVACKMCQEMNCMRLHDRMSIRVAVSRSVEGYVEFQQQWTQSFRCSDILFTGGRQWEQSRSANCSTVSNWLELFLSACRITVEYQ</sequence>
<dbReference type="Proteomes" id="UP000054843">
    <property type="component" value="Unassembled WGS sequence"/>
</dbReference>
<comment type="caution">
    <text evidence="1">The sequence shown here is derived from an EMBL/GenBank/DDBJ whole genome shotgun (WGS) entry which is preliminary data.</text>
</comment>
<evidence type="ECO:0000313" key="2">
    <source>
        <dbReference type="Proteomes" id="UP000054843"/>
    </source>
</evidence>
<keyword evidence="2" id="KW-1185">Reference proteome</keyword>
<evidence type="ECO:0000313" key="1">
    <source>
        <dbReference type="EMBL" id="KRZ79838.1"/>
    </source>
</evidence>
<proteinExistence type="predicted"/>
<accession>A0A0V1N7Z6</accession>